<dbReference type="PANTHER" id="PTHR12651">
    <property type="entry name" value="26S PROTEASOME NON-ATPASE REGULATORY SUBUNIT 9"/>
    <property type="match status" value="1"/>
</dbReference>
<evidence type="ECO:0000259" key="1">
    <source>
        <dbReference type="Pfam" id="PF18265"/>
    </source>
</evidence>
<comment type="caution">
    <text evidence="2">The sequence shown here is derived from an EMBL/GenBank/DDBJ whole genome shotgun (WGS) entry which is preliminary data.</text>
</comment>
<proteinExistence type="predicted"/>
<dbReference type="Gene3D" id="6.10.140.1710">
    <property type="match status" value="1"/>
</dbReference>
<dbReference type="AlphaFoldDB" id="A0A835IL36"/>
<name>A0A835IL36_9MAGN</name>
<keyword evidence="3" id="KW-1185">Reference proteome</keyword>
<protein>
    <recommendedName>
        <fullName evidence="1">Nas2 N-terminal domain-containing protein</fullName>
    </recommendedName>
</protein>
<dbReference type="PANTHER" id="PTHR12651:SF1">
    <property type="entry name" value="26S PROTEASOME NON-ATPASE REGULATORY SUBUNIT 9"/>
    <property type="match status" value="1"/>
</dbReference>
<evidence type="ECO:0000313" key="3">
    <source>
        <dbReference type="Proteomes" id="UP000631114"/>
    </source>
</evidence>
<dbReference type="Pfam" id="PF18265">
    <property type="entry name" value="Nas2_N"/>
    <property type="match status" value="1"/>
</dbReference>
<evidence type="ECO:0000313" key="2">
    <source>
        <dbReference type="EMBL" id="KAF9619184.1"/>
    </source>
</evidence>
<dbReference type="InterPro" id="IPR035269">
    <property type="entry name" value="PSMD9"/>
</dbReference>
<accession>A0A835IL36</accession>
<reference evidence="2 3" key="1">
    <citation type="submission" date="2020-10" db="EMBL/GenBank/DDBJ databases">
        <title>The Coptis chinensis genome and diversification of protoberbering-type alkaloids.</title>
        <authorList>
            <person name="Wang B."/>
            <person name="Shu S."/>
            <person name="Song C."/>
            <person name="Liu Y."/>
        </authorList>
    </citation>
    <scope>NUCLEOTIDE SEQUENCE [LARGE SCALE GENOMIC DNA]</scope>
    <source>
        <strain evidence="2">HL-2020</strain>
        <tissue evidence="2">Leaf</tissue>
    </source>
</reference>
<organism evidence="2 3">
    <name type="scientific">Coptis chinensis</name>
    <dbReference type="NCBI Taxonomy" id="261450"/>
    <lineage>
        <taxon>Eukaryota</taxon>
        <taxon>Viridiplantae</taxon>
        <taxon>Streptophyta</taxon>
        <taxon>Embryophyta</taxon>
        <taxon>Tracheophyta</taxon>
        <taxon>Spermatophyta</taxon>
        <taxon>Magnoliopsida</taxon>
        <taxon>Ranunculales</taxon>
        <taxon>Ranunculaceae</taxon>
        <taxon>Coptidoideae</taxon>
        <taxon>Coptis</taxon>
    </lineage>
</organism>
<sequence length="73" mass="7970">MAAPNLKAETMCLIEKRETIETEMNAIISTLTQPSGPGLTVNLLDFEGFPRSDIDVHAVRAQGHHLVVVGDNR</sequence>
<dbReference type="GO" id="GO:0005737">
    <property type="term" value="C:cytoplasm"/>
    <property type="evidence" value="ECO:0007669"/>
    <property type="project" value="TreeGrafter"/>
</dbReference>
<dbReference type="InterPro" id="IPR040815">
    <property type="entry name" value="Nas2_N"/>
</dbReference>
<gene>
    <name evidence="2" type="ORF">IFM89_005738</name>
</gene>
<feature type="domain" description="Nas2 N-terminal" evidence="1">
    <location>
        <begin position="12"/>
        <end position="65"/>
    </location>
</feature>
<dbReference type="OrthoDB" id="72325at2759"/>
<dbReference type="EMBL" id="JADFTS010000002">
    <property type="protein sequence ID" value="KAF9619184.1"/>
    <property type="molecule type" value="Genomic_DNA"/>
</dbReference>
<dbReference type="GO" id="GO:0070682">
    <property type="term" value="P:proteasome regulatory particle assembly"/>
    <property type="evidence" value="ECO:0007669"/>
    <property type="project" value="InterPro"/>
</dbReference>
<dbReference type="Proteomes" id="UP000631114">
    <property type="component" value="Unassembled WGS sequence"/>
</dbReference>
<dbReference type="GO" id="GO:0005634">
    <property type="term" value="C:nucleus"/>
    <property type="evidence" value="ECO:0007669"/>
    <property type="project" value="TreeGrafter"/>
</dbReference>